<reference evidence="8 9" key="1">
    <citation type="submission" date="2023-02" db="EMBL/GenBank/DDBJ databases">
        <title>Entomopathogenic bacteria.</title>
        <authorList>
            <person name="Machado R.A."/>
        </authorList>
    </citation>
    <scope>NUCLEOTIDE SEQUENCE [LARGE SCALE GENOMIC DNA]</scope>
    <source>
        <strain evidence="8 9">XENO-7</strain>
    </source>
</reference>
<dbReference type="EMBL" id="JAQRFO010000033">
    <property type="protein sequence ID" value="MDC9622826.1"/>
    <property type="molecule type" value="Genomic_DNA"/>
</dbReference>
<feature type="transmembrane region" description="Helical" evidence="6">
    <location>
        <begin position="91"/>
        <end position="112"/>
    </location>
</feature>
<comment type="subcellular location">
    <subcellularLocation>
        <location evidence="1">Cell membrane</location>
        <topology evidence="1">Multi-pass membrane protein</topology>
    </subcellularLocation>
</comment>
<comment type="caution">
    <text evidence="8">The sequence shown here is derived from an EMBL/GenBank/DDBJ whole genome shotgun (WGS) entry which is preliminary data.</text>
</comment>
<feature type="transmembrane region" description="Helical" evidence="6">
    <location>
        <begin position="33"/>
        <end position="51"/>
    </location>
</feature>
<dbReference type="Proteomes" id="UP001214757">
    <property type="component" value="Unassembled WGS sequence"/>
</dbReference>
<dbReference type="InterPro" id="IPR000620">
    <property type="entry name" value="EamA_dom"/>
</dbReference>
<dbReference type="InterPro" id="IPR051258">
    <property type="entry name" value="Diverse_Substrate_Transporter"/>
</dbReference>
<evidence type="ECO:0000256" key="1">
    <source>
        <dbReference type="ARBA" id="ARBA00004651"/>
    </source>
</evidence>
<evidence type="ECO:0000313" key="8">
    <source>
        <dbReference type="EMBL" id="MDC9622826.1"/>
    </source>
</evidence>
<keyword evidence="3 6" id="KW-0812">Transmembrane</keyword>
<keyword evidence="4 6" id="KW-1133">Transmembrane helix</keyword>
<dbReference type="PANTHER" id="PTHR42920:SF11">
    <property type="entry name" value="INNER MEMBRANE PROTEIN YTFF"/>
    <property type="match status" value="1"/>
</dbReference>
<evidence type="ECO:0000256" key="6">
    <source>
        <dbReference type="SAM" id="Phobius"/>
    </source>
</evidence>
<organism evidence="8 9">
    <name type="scientific">Xenorhabdus aichiensis</name>
    <dbReference type="NCBI Taxonomy" id="3025874"/>
    <lineage>
        <taxon>Bacteria</taxon>
        <taxon>Pseudomonadati</taxon>
        <taxon>Pseudomonadota</taxon>
        <taxon>Gammaproteobacteria</taxon>
        <taxon>Enterobacterales</taxon>
        <taxon>Morganellaceae</taxon>
        <taxon>Xenorhabdus</taxon>
    </lineage>
</organism>
<feature type="transmembrane region" description="Helical" evidence="6">
    <location>
        <begin position="211"/>
        <end position="230"/>
    </location>
</feature>
<dbReference type="Pfam" id="PF00892">
    <property type="entry name" value="EamA"/>
    <property type="match status" value="2"/>
</dbReference>
<feature type="domain" description="EamA" evidence="7">
    <location>
        <begin position="151"/>
        <end position="281"/>
    </location>
</feature>
<feature type="transmembrane region" description="Helical" evidence="6">
    <location>
        <begin position="63"/>
        <end position="85"/>
    </location>
</feature>
<feature type="transmembrane region" description="Helical" evidence="6">
    <location>
        <begin position="149"/>
        <end position="169"/>
    </location>
</feature>
<dbReference type="Gene3D" id="1.10.3730.20">
    <property type="match status" value="1"/>
</dbReference>
<keyword evidence="5 6" id="KW-0472">Membrane</keyword>
<dbReference type="RefSeq" id="WP_273580371.1">
    <property type="nucleotide sequence ID" value="NZ_JAQRFO010000033.1"/>
</dbReference>
<feature type="transmembrane region" description="Helical" evidence="6">
    <location>
        <begin position="242"/>
        <end position="261"/>
    </location>
</feature>
<feature type="transmembrane region" description="Helical" evidence="6">
    <location>
        <begin position="119"/>
        <end position="137"/>
    </location>
</feature>
<feature type="transmembrane region" description="Helical" evidence="6">
    <location>
        <begin position="267"/>
        <end position="285"/>
    </location>
</feature>
<protein>
    <submittedName>
        <fullName evidence="8">DMT family transporter</fullName>
    </submittedName>
</protein>
<dbReference type="PANTHER" id="PTHR42920">
    <property type="entry name" value="OS03G0707200 PROTEIN-RELATED"/>
    <property type="match status" value="1"/>
</dbReference>
<gene>
    <name evidence="8" type="ORF">PSI22_14555</name>
</gene>
<name>A0ABT5M975_9GAMM</name>
<dbReference type="InterPro" id="IPR037185">
    <property type="entry name" value="EmrE-like"/>
</dbReference>
<evidence type="ECO:0000256" key="2">
    <source>
        <dbReference type="ARBA" id="ARBA00022475"/>
    </source>
</evidence>
<evidence type="ECO:0000256" key="3">
    <source>
        <dbReference type="ARBA" id="ARBA00022692"/>
    </source>
</evidence>
<evidence type="ECO:0000259" key="7">
    <source>
        <dbReference type="Pfam" id="PF00892"/>
    </source>
</evidence>
<accession>A0ABT5M975</accession>
<keyword evidence="2" id="KW-1003">Cell membrane</keyword>
<proteinExistence type="predicted"/>
<evidence type="ECO:0000256" key="5">
    <source>
        <dbReference type="ARBA" id="ARBA00023136"/>
    </source>
</evidence>
<evidence type="ECO:0000313" key="9">
    <source>
        <dbReference type="Proteomes" id="UP001214757"/>
    </source>
</evidence>
<evidence type="ECO:0000256" key="4">
    <source>
        <dbReference type="ARBA" id="ARBA00022989"/>
    </source>
</evidence>
<dbReference type="SUPFAM" id="SSF103481">
    <property type="entry name" value="Multidrug resistance efflux transporter EmrE"/>
    <property type="match status" value="2"/>
</dbReference>
<feature type="transmembrane region" description="Helical" evidence="6">
    <location>
        <begin position="181"/>
        <end position="199"/>
    </location>
</feature>
<sequence>MINFLFPLIAVLIWSINAVVSKAAATSIEPAAIAFYRWFIAFLVLTPFVLWPVLKQRKMVIQYWWKLLILGTLGMVLNQSMAYYAAHTVSATLIGIFTSLIPLLTVIISIFALRVAPTVGITLGTVFSLFGLVWLVSKGEPASLLEHGLGIGEVMLFIASASYALYGVLTKRWAIPLPNWQSLYIQIGFSLLLLLPNFMMTKDVQLTSDNISLVLFAGIPASIVAPYLWIQGVTRLGANMTSIFMNLAPVFTAIIAIVFLHEKMQSYHLIGGGIVLAGVILAQRLRTPLTRRKSE</sequence>
<keyword evidence="9" id="KW-1185">Reference proteome</keyword>
<feature type="domain" description="EamA" evidence="7">
    <location>
        <begin position="5"/>
        <end position="136"/>
    </location>
</feature>